<evidence type="ECO:0000313" key="6">
    <source>
        <dbReference type="EMBL" id="MBT0771492.1"/>
    </source>
</evidence>
<dbReference type="InterPro" id="IPR036390">
    <property type="entry name" value="WH_DNA-bd_sf"/>
</dbReference>
<dbReference type="Pfam" id="PF13545">
    <property type="entry name" value="HTH_Crp_2"/>
    <property type="match status" value="1"/>
</dbReference>
<dbReference type="PROSITE" id="PS51063">
    <property type="entry name" value="HTH_CRP_2"/>
    <property type="match status" value="1"/>
</dbReference>
<sequence>MTLVENPVREAMLALGRVREFSPGSHLVIQGERSRHLFLITAGVVKVLGATDEGDLTALAVRVRGDVIGELAALDGQPRSANVTAAGLVMTRVISPAELQGFFREHPSAALAMSAVVSAKLRWANHRRVDFGTYEVNVRLARLLVDLAGRHGYPTSEGVRVGVALTQPELAALIGASEPAVNRALRRMKDDGLVISRYREQIITDETGLLTLAALEESIRERWNA</sequence>
<feature type="domain" description="Cyclic nucleotide-binding" evidence="4">
    <location>
        <begin position="19"/>
        <end position="85"/>
    </location>
</feature>
<evidence type="ECO:0000256" key="3">
    <source>
        <dbReference type="ARBA" id="ARBA00023163"/>
    </source>
</evidence>
<dbReference type="PROSITE" id="PS50042">
    <property type="entry name" value="CNMP_BINDING_3"/>
    <property type="match status" value="1"/>
</dbReference>
<gene>
    <name evidence="6" type="ORF">KIH74_21320</name>
</gene>
<evidence type="ECO:0000256" key="1">
    <source>
        <dbReference type="ARBA" id="ARBA00023015"/>
    </source>
</evidence>
<comment type="caution">
    <text evidence="6">The sequence shown here is derived from an EMBL/GenBank/DDBJ whole genome shotgun (WGS) entry which is preliminary data.</text>
</comment>
<dbReference type="PANTHER" id="PTHR24567">
    <property type="entry name" value="CRP FAMILY TRANSCRIPTIONAL REGULATORY PROTEIN"/>
    <property type="match status" value="1"/>
</dbReference>
<evidence type="ECO:0000256" key="2">
    <source>
        <dbReference type="ARBA" id="ARBA00023125"/>
    </source>
</evidence>
<dbReference type="InterPro" id="IPR000595">
    <property type="entry name" value="cNMP-bd_dom"/>
</dbReference>
<keyword evidence="2" id="KW-0238">DNA-binding</keyword>
<dbReference type="Gene3D" id="2.60.120.10">
    <property type="entry name" value="Jelly Rolls"/>
    <property type="match status" value="1"/>
</dbReference>
<dbReference type="Pfam" id="PF00027">
    <property type="entry name" value="cNMP_binding"/>
    <property type="match status" value="1"/>
</dbReference>
<evidence type="ECO:0000259" key="4">
    <source>
        <dbReference type="PROSITE" id="PS50042"/>
    </source>
</evidence>
<keyword evidence="1" id="KW-0805">Transcription regulation</keyword>
<keyword evidence="3" id="KW-0804">Transcription</keyword>
<dbReference type="CDD" id="cd00038">
    <property type="entry name" value="CAP_ED"/>
    <property type="match status" value="1"/>
</dbReference>
<dbReference type="SUPFAM" id="SSF46785">
    <property type="entry name" value="Winged helix' DNA-binding domain"/>
    <property type="match status" value="1"/>
</dbReference>
<dbReference type="PANTHER" id="PTHR24567:SF68">
    <property type="entry name" value="DNA-BINDING TRANSCRIPTIONAL DUAL REGULATOR CRP"/>
    <property type="match status" value="1"/>
</dbReference>
<organism evidence="6 7">
    <name type="scientific">Kineosporia corallincola</name>
    <dbReference type="NCBI Taxonomy" id="2835133"/>
    <lineage>
        <taxon>Bacteria</taxon>
        <taxon>Bacillati</taxon>
        <taxon>Actinomycetota</taxon>
        <taxon>Actinomycetes</taxon>
        <taxon>Kineosporiales</taxon>
        <taxon>Kineosporiaceae</taxon>
        <taxon>Kineosporia</taxon>
    </lineage>
</organism>
<reference evidence="6 7" key="1">
    <citation type="submission" date="2021-05" db="EMBL/GenBank/DDBJ databases">
        <title>Kineosporia and Streptomyces sp. nov. two new marine actinobacteria isolated from Coral.</title>
        <authorList>
            <person name="Buangrab K."/>
            <person name="Sutthacheep M."/>
            <person name="Yeemin T."/>
            <person name="Harunari E."/>
            <person name="Igarashi Y."/>
            <person name="Kanchanasin P."/>
            <person name="Tanasupawat S."/>
            <person name="Phongsopitanun W."/>
        </authorList>
    </citation>
    <scope>NUCLEOTIDE SEQUENCE [LARGE SCALE GENOMIC DNA]</scope>
    <source>
        <strain evidence="6 7">J2-2</strain>
    </source>
</reference>
<dbReference type="SMART" id="SM00419">
    <property type="entry name" value="HTH_CRP"/>
    <property type="match status" value="1"/>
</dbReference>
<dbReference type="SMART" id="SM00100">
    <property type="entry name" value="cNMP"/>
    <property type="match status" value="1"/>
</dbReference>
<evidence type="ECO:0000259" key="5">
    <source>
        <dbReference type="PROSITE" id="PS51063"/>
    </source>
</evidence>
<dbReference type="InterPro" id="IPR012318">
    <property type="entry name" value="HTH_CRP"/>
</dbReference>
<dbReference type="InterPro" id="IPR018490">
    <property type="entry name" value="cNMP-bd_dom_sf"/>
</dbReference>
<dbReference type="SUPFAM" id="SSF51206">
    <property type="entry name" value="cAMP-binding domain-like"/>
    <property type="match status" value="1"/>
</dbReference>
<accession>A0ABS5TK76</accession>
<evidence type="ECO:0000313" key="7">
    <source>
        <dbReference type="Proteomes" id="UP001197247"/>
    </source>
</evidence>
<name>A0ABS5TK76_9ACTN</name>
<proteinExistence type="predicted"/>
<dbReference type="Proteomes" id="UP001197247">
    <property type="component" value="Unassembled WGS sequence"/>
</dbReference>
<dbReference type="InterPro" id="IPR050397">
    <property type="entry name" value="Env_Response_Regulators"/>
</dbReference>
<dbReference type="EMBL" id="JAHBAY010000009">
    <property type="protein sequence ID" value="MBT0771492.1"/>
    <property type="molecule type" value="Genomic_DNA"/>
</dbReference>
<dbReference type="InterPro" id="IPR014710">
    <property type="entry name" value="RmlC-like_jellyroll"/>
</dbReference>
<dbReference type="RefSeq" id="WP_214157834.1">
    <property type="nucleotide sequence ID" value="NZ_JAHBAY010000009.1"/>
</dbReference>
<keyword evidence="7" id="KW-1185">Reference proteome</keyword>
<feature type="domain" description="HTH crp-type" evidence="5">
    <location>
        <begin position="134"/>
        <end position="207"/>
    </location>
</feature>
<protein>
    <submittedName>
        <fullName evidence="6">Crp/Fnr family transcriptional regulator</fullName>
    </submittedName>
</protein>